<dbReference type="AlphaFoldDB" id="A0A837DF59"/>
<evidence type="ECO:0000313" key="1">
    <source>
        <dbReference type="EMBL" id="KHF46060.1"/>
    </source>
</evidence>
<sequence>MEVTARPLLVFVHSPLVGPSTWTAVAERLGSRYPVVTPSLTGVFAKSGDPGLYHALADAVALPVPDTGEPVVLVAHSGAGTLLPVVAERLGDRVRAAVYVDALLPHPGSRWLDTVPQELRDHLLGLAHNGLLPPWNEWFPPEALVELLPEPGLREKFVAELPRVPVTYLAEPAPSAAEVNPAAYLRLSEGYDEVADEAESRGWWVRRRQYDHLAPLTRPGDVAALVDAAVTALDVGTGPSSAR</sequence>
<proteinExistence type="predicted"/>
<dbReference type="Gene3D" id="3.40.50.1820">
    <property type="entry name" value="alpha/beta hydrolase"/>
    <property type="match status" value="1"/>
</dbReference>
<dbReference type="InterPro" id="IPR029058">
    <property type="entry name" value="AB_hydrolase_fold"/>
</dbReference>
<gene>
    <name evidence="1" type="ORF">MINT15_03610</name>
</gene>
<reference evidence="1 2" key="1">
    <citation type="submission" date="2014-10" db="EMBL/GenBank/DDBJ databases">
        <title>Genome sequence of Micropolyspora internatus JCM3315.</title>
        <authorList>
            <person name="Shin S.-K."/>
            <person name="Yi H."/>
        </authorList>
    </citation>
    <scope>NUCLEOTIDE SEQUENCE [LARGE SCALE GENOMIC DNA]</scope>
    <source>
        <strain evidence="1 2">JCM 3315</strain>
    </source>
</reference>
<dbReference type="SUPFAM" id="SSF53474">
    <property type="entry name" value="alpha/beta-Hydrolases"/>
    <property type="match status" value="1"/>
</dbReference>
<evidence type="ECO:0008006" key="3">
    <source>
        <dbReference type="Google" id="ProtNLM"/>
    </source>
</evidence>
<organism evidence="1 2">
    <name type="scientific">Saccharomonospora viridis</name>
    <dbReference type="NCBI Taxonomy" id="1852"/>
    <lineage>
        <taxon>Bacteria</taxon>
        <taxon>Bacillati</taxon>
        <taxon>Actinomycetota</taxon>
        <taxon>Actinomycetes</taxon>
        <taxon>Pseudonocardiales</taxon>
        <taxon>Pseudonocardiaceae</taxon>
        <taxon>Saccharomonospora</taxon>
    </lineage>
</organism>
<name>A0A837DF59_9PSEU</name>
<accession>A0A837DF59</accession>
<comment type="caution">
    <text evidence="1">The sequence shown here is derived from an EMBL/GenBank/DDBJ whole genome shotgun (WGS) entry which is preliminary data.</text>
</comment>
<dbReference type="Proteomes" id="UP000030848">
    <property type="component" value="Unassembled WGS sequence"/>
</dbReference>
<dbReference type="EMBL" id="JRZE01000001">
    <property type="protein sequence ID" value="KHF46060.1"/>
    <property type="molecule type" value="Genomic_DNA"/>
</dbReference>
<protein>
    <recommendedName>
        <fullName evidence="3">AB hydrolase-1 domain-containing protein</fullName>
    </recommendedName>
</protein>
<dbReference type="OrthoDB" id="2972445at2"/>
<evidence type="ECO:0000313" key="2">
    <source>
        <dbReference type="Proteomes" id="UP000030848"/>
    </source>
</evidence>
<dbReference type="RefSeq" id="WP_052136184.1">
    <property type="nucleotide sequence ID" value="NZ_FOWS01000003.1"/>
</dbReference>